<accession>Q0U3L8</accession>
<dbReference type="GeneID" id="5980772"/>
<dbReference type="AlphaFoldDB" id="Q0U3L8"/>
<dbReference type="VEuPathDB" id="FungiDB:JI435_136460"/>
<sequence length="135" mass="15189">MYSRRMPGLESVFEFSDCLTKLPQLRTCAVLLLRGVLLYISKRPDRSDSGPSCIEHKYIHQSELMTAPHCYPDIDLQEIGLDSLWIISQSSVSYGLRCQSGRLQPYPNNASEDVPGRVRKRPLCRYCGGIPQAAA</sequence>
<evidence type="ECO:0000313" key="2">
    <source>
        <dbReference type="Proteomes" id="UP000001055"/>
    </source>
</evidence>
<protein>
    <submittedName>
        <fullName evidence="1">Uncharacterized protein</fullName>
    </submittedName>
</protein>
<evidence type="ECO:0000313" key="1">
    <source>
        <dbReference type="EMBL" id="EAT79093.1"/>
    </source>
</evidence>
<dbReference type="InParanoid" id="Q0U3L8"/>
<reference evidence="2" key="1">
    <citation type="journal article" date="2007" name="Plant Cell">
        <title>Dothideomycete-plant interactions illuminated by genome sequencing and EST analysis of the wheat pathogen Stagonospora nodorum.</title>
        <authorList>
            <person name="Hane J.K."/>
            <person name="Lowe R.G."/>
            <person name="Solomon P.S."/>
            <person name="Tan K.C."/>
            <person name="Schoch C.L."/>
            <person name="Spatafora J.W."/>
            <person name="Crous P.W."/>
            <person name="Kodira C."/>
            <person name="Birren B.W."/>
            <person name="Galagan J.E."/>
            <person name="Torriani S.F."/>
            <person name="McDonald B.A."/>
            <person name="Oliver R.P."/>
        </authorList>
    </citation>
    <scope>NUCLEOTIDE SEQUENCE [LARGE SCALE GENOMIC DNA]</scope>
    <source>
        <strain evidence="2">SN15 / ATCC MYA-4574 / FGSC 10173</strain>
    </source>
</reference>
<gene>
    <name evidence="1" type="ORF">SNOG_13646</name>
</gene>
<dbReference type="EMBL" id="CH445351">
    <property type="protein sequence ID" value="EAT79093.1"/>
    <property type="molecule type" value="Genomic_DNA"/>
</dbReference>
<dbReference type="RefSeq" id="XP_001803852.1">
    <property type="nucleotide sequence ID" value="XM_001803800.1"/>
</dbReference>
<dbReference type="KEGG" id="pno:SNOG_13646"/>
<proteinExistence type="predicted"/>
<name>Q0U3L8_PHANO</name>
<organism evidence="1 2">
    <name type="scientific">Phaeosphaeria nodorum (strain SN15 / ATCC MYA-4574 / FGSC 10173)</name>
    <name type="common">Glume blotch fungus</name>
    <name type="synonym">Parastagonospora nodorum</name>
    <dbReference type="NCBI Taxonomy" id="321614"/>
    <lineage>
        <taxon>Eukaryota</taxon>
        <taxon>Fungi</taxon>
        <taxon>Dikarya</taxon>
        <taxon>Ascomycota</taxon>
        <taxon>Pezizomycotina</taxon>
        <taxon>Dothideomycetes</taxon>
        <taxon>Pleosporomycetidae</taxon>
        <taxon>Pleosporales</taxon>
        <taxon>Pleosporineae</taxon>
        <taxon>Phaeosphaeriaceae</taxon>
        <taxon>Parastagonospora</taxon>
    </lineage>
</organism>
<dbReference type="Proteomes" id="UP000001055">
    <property type="component" value="Unassembled WGS sequence"/>
</dbReference>